<dbReference type="Proteomes" id="UP000694406">
    <property type="component" value="Unplaced"/>
</dbReference>
<dbReference type="PANTHER" id="PTHR43712:SF2">
    <property type="entry name" value="O-METHYLTRANSFERASE CICE"/>
    <property type="match status" value="1"/>
</dbReference>
<evidence type="ECO:0000256" key="7">
    <source>
        <dbReference type="ARBA" id="ARBA00040730"/>
    </source>
</evidence>
<keyword evidence="1" id="KW-0489">Methyltransferase</keyword>
<proteinExistence type="predicted"/>
<dbReference type="FunFam" id="1.10.10.10:FF:000358">
    <property type="entry name" value="Acetylserotonin O-methyltransferase"/>
    <property type="match status" value="1"/>
</dbReference>
<comment type="function">
    <text evidence="4">Catalyzes the transfer of a methyl group onto N-acetylserotonin, producing melatonin (N-acetyl-5-methoxytryptamine).</text>
</comment>
<keyword evidence="2" id="KW-0808">Transferase</keyword>
<feature type="domain" description="O-methyltransferase dimerisation" evidence="11">
    <location>
        <begin position="3"/>
        <end position="79"/>
    </location>
</feature>
<dbReference type="PROSITE" id="PS51683">
    <property type="entry name" value="SAM_OMT_II"/>
    <property type="match status" value="1"/>
</dbReference>
<dbReference type="Gene3D" id="1.10.10.10">
    <property type="entry name" value="Winged helix-like DNA-binding domain superfamily/Winged helix DNA-binding domain"/>
    <property type="match status" value="1"/>
</dbReference>
<name>A0A8C5RX78_LATLA</name>
<evidence type="ECO:0000259" key="10">
    <source>
        <dbReference type="Pfam" id="PF00891"/>
    </source>
</evidence>
<evidence type="ECO:0000313" key="12">
    <source>
        <dbReference type="Ensembl" id="ENSLLTP00000008966.1"/>
    </source>
</evidence>
<dbReference type="InterPro" id="IPR029063">
    <property type="entry name" value="SAM-dependent_MTases_sf"/>
</dbReference>
<evidence type="ECO:0000313" key="13">
    <source>
        <dbReference type="Proteomes" id="UP000694406"/>
    </source>
</evidence>
<evidence type="ECO:0000256" key="6">
    <source>
        <dbReference type="ARBA" id="ARBA00039116"/>
    </source>
</evidence>
<evidence type="ECO:0000256" key="2">
    <source>
        <dbReference type="ARBA" id="ARBA00022679"/>
    </source>
</evidence>
<accession>A0A8C5RX78</accession>
<dbReference type="InterPro" id="IPR036388">
    <property type="entry name" value="WH-like_DNA-bd_sf"/>
</dbReference>
<feature type="domain" description="O-methyltransferase C-terminal" evidence="10">
    <location>
        <begin position="109"/>
        <end position="238"/>
    </location>
</feature>
<dbReference type="Gene3D" id="3.40.50.150">
    <property type="entry name" value="Vaccinia Virus protein VP39"/>
    <property type="match status" value="1"/>
</dbReference>
<dbReference type="SUPFAM" id="SSF53335">
    <property type="entry name" value="S-adenosyl-L-methionine-dependent methyltransferases"/>
    <property type="match status" value="1"/>
</dbReference>
<evidence type="ECO:0000256" key="1">
    <source>
        <dbReference type="ARBA" id="ARBA00022603"/>
    </source>
</evidence>
<dbReference type="InterPro" id="IPR001077">
    <property type="entry name" value="COMT_C"/>
</dbReference>
<dbReference type="InterPro" id="IPR012967">
    <property type="entry name" value="COMT_dimerisation"/>
</dbReference>
<reference evidence="12" key="1">
    <citation type="submission" date="2025-08" db="UniProtKB">
        <authorList>
            <consortium name="Ensembl"/>
        </authorList>
    </citation>
    <scope>IDENTIFICATION</scope>
</reference>
<keyword evidence="3" id="KW-0949">S-adenosyl-L-methionine</keyword>
<dbReference type="Ensembl" id="ENSLLTT00000009304.1">
    <property type="protein sequence ID" value="ENSLLTP00000008966.1"/>
    <property type="gene ID" value="ENSLLTG00000006808.1"/>
</dbReference>
<dbReference type="EC" id="2.1.1.4" evidence="6"/>
<dbReference type="GO" id="GO:0032259">
    <property type="term" value="P:methylation"/>
    <property type="evidence" value="ECO:0007669"/>
    <property type="project" value="UniProtKB-KW"/>
</dbReference>
<evidence type="ECO:0000256" key="8">
    <source>
        <dbReference type="ARBA" id="ARBA00043054"/>
    </source>
</evidence>
<dbReference type="GO" id="GO:0017096">
    <property type="term" value="F:acetylserotonin O-methyltransferase activity"/>
    <property type="evidence" value="ECO:0007669"/>
    <property type="project" value="UniProtKB-EC"/>
</dbReference>
<keyword evidence="9" id="KW-0471">Melatonin biosynthesis</keyword>
<evidence type="ECO:0000256" key="4">
    <source>
        <dbReference type="ARBA" id="ARBA00037645"/>
    </source>
</evidence>
<dbReference type="GeneTree" id="ENSGT00940000161561"/>
<keyword evidence="13" id="KW-1185">Reference proteome</keyword>
<dbReference type="AlphaFoldDB" id="A0A8C5RX78"/>
<sequence>MLYISFQIIFSASQLGVFDLLRESGELLSSVTVAERLNTSLIGMQTLLRACVGLKVLKVEWKDGKDLYGNTEFADLFLAKSSPKSQYYSMKFCSEFTYSSLQHLPEIELISKYPNCTVKLCDIPEIVEKSKKYKSYFNKRIIVFTGDCFKDPIPEADLYILSKVMYNWSDEKCIQLLTKLFMACKPGGGVLLVEPTVDEDISGSLPAHLYCILMLLYSEGKTRKASEHHTLFSTAGFKDIQFKKGNVFDVILAIK</sequence>
<evidence type="ECO:0000256" key="3">
    <source>
        <dbReference type="ARBA" id="ARBA00022691"/>
    </source>
</evidence>
<dbReference type="GO" id="GO:0046983">
    <property type="term" value="F:protein dimerization activity"/>
    <property type="evidence" value="ECO:0007669"/>
    <property type="project" value="InterPro"/>
</dbReference>
<dbReference type="GO" id="GO:0030187">
    <property type="term" value="P:melatonin biosynthetic process"/>
    <property type="evidence" value="ECO:0007669"/>
    <property type="project" value="UniProtKB-KW"/>
</dbReference>
<evidence type="ECO:0000256" key="5">
    <source>
        <dbReference type="ARBA" id="ARBA00037926"/>
    </source>
</evidence>
<dbReference type="PANTHER" id="PTHR43712">
    <property type="entry name" value="PUTATIVE (AFU_ORTHOLOGUE AFUA_4G14580)-RELATED"/>
    <property type="match status" value="1"/>
</dbReference>
<protein>
    <recommendedName>
        <fullName evidence="7">Acetylserotonin O-methyltransferase</fullName>
        <ecNumber evidence="6">2.1.1.4</ecNumber>
    </recommendedName>
    <alternativeName>
        <fullName evidence="8">Hydroxyindole O-methyltransferase</fullName>
    </alternativeName>
</protein>
<dbReference type="Pfam" id="PF08100">
    <property type="entry name" value="Dimerisation"/>
    <property type="match status" value="1"/>
</dbReference>
<evidence type="ECO:0000259" key="11">
    <source>
        <dbReference type="Pfam" id="PF08100"/>
    </source>
</evidence>
<comment type="pathway">
    <text evidence="5">Aromatic compound metabolism; melatonin biosynthesis; melatonin from serotonin: step 1/2.</text>
</comment>
<reference evidence="12" key="2">
    <citation type="submission" date="2025-09" db="UniProtKB">
        <authorList>
            <consortium name="Ensembl"/>
        </authorList>
    </citation>
    <scope>IDENTIFICATION</scope>
</reference>
<evidence type="ECO:0000256" key="9">
    <source>
        <dbReference type="ARBA" id="ARBA00043260"/>
    </source>
</evidence>
<dbReference type="SUPFAM" id="SSF46785">
    <property type="entry name" value="Winged helix' DNA-binding domain"/>
    <property type="match status" value="1"/>
</dbReference>
<organism evidence="12 13">
    <name type="scientific">Laticauda laticaudata</name>
    <name type="common">Blue-ringed sea krait</name>
    <name type="synonym">Blue-lipped sea krait</name>
    <dbReference type="NCBI Taxonomy" id="8630"/>
    <lineage>
        <taxon>Eukaryota</taxon>
        <taxon>Metazoa</taxon>
        <taxon>Chordata</taxon>
        <taxon>Craniata</taxon>
        <taxon>Vertebrata</taxon>
        <taxon>Euteleostomi</taxon>
        <taxon>Lepidosauria</taxon>
        <taxon>Squamata</taxon>
        <taxon>Bifurcata</taxon>
        <taxon>Unidentata</taxon>
        <taxon>Episquamata</taxon>
        <taxon>Toxicofera</taxon>
        <taxon>Serpentes</taxon>
        <taxon>Colubroidea</taxon>
        <taxon>Elapidae</taxon>
        <taxon>Laticaudinae</taxon>
        <taxon>Laticauda</taxon>
    </lineage>
</organism>
<dbReference type="Pfam" id="PF00891">
    <property type="entry name" value="Methyltransf_2"/>
    <property type="match status" value="1"/>
</dbReference>
<dbReference type="InterPro" id="IPR016461">
    <property type="entry name" value="COMT-like"/>
</dbReference>
<dbReference type="InterPro" id="IPR036390">
    <property type="entry name" value="WH_DNA-bd_sf"/>
</dbReference>